<reference evidence="3 4" key="1">
    <citation type="journal article" date="2019" name="Int. J. Syst. Evol. Microbiol.">
        <title>The Global Catalogue of Microorganisms (GCM) 10K type strain sequencing project: providing services to taxonomists for standard genome sequencing and annotation.</title>
        <authorList>
            <consortium name="The Broad Institute Genomics Platform"/>
            <consortium name="The Broad Institute Genome Sequencing Center for Infectious Disease"/>
            <person name="Wu L."/>
            <person name="Ma J."/>
        </authorList>
    </citation>
    <scope>NUCLEOTIDE SEQUENCE [LARGE SCALE GENOMIC DNA]</scope>
    <source>
        <strain evidence="3 4">JCM 8201</strain>
    </source>
</reference>
<dbReference type="InterPro" id="IPR024516">
    <property type="entry name" value="Mce_C"/>
</dbReference>
<proteinExistence type="predicted"/>
<evidence type="ECO:0000313" key="3">
    <source>
        <dbReference type="EMBL" id="GAA2731803.1"/>
    </source>
</evidence>
<dbReference type="EMBL" id="BAAATZ010000020">
    <property type="protein sequence ID" value="GAA2731803.1"/>
    <property type="molecule type" value="Genomic_DNA"/>
</dbReference>
<evidence type="ECO:0000259" key="1">
    <source>
        <dbReference type="Pfam" id="PF02470"/>
    </source>
</evidence>
<gene>
    <name evidence="3" type="ORF">GCM10010439_48150</name>
</gene>
<dbReference type="PANTHER" id="PTHR33371">
    <property type="entry name" value="INTERMEMBRANE PHOSPHOLIPID TRANSPORT SYSTEM BINDING PROTEIN MLAD-RELATED"/>
    <property type="match status" value="1"/>
</dbReference>
<accession>A0ABN3UFF4</accession>
<feature type="domain" description="Mce/MlaD" evidence="1">
    <location>
        <begin position="39"/>
        <end position="114"/>
    </location>
</feature>
<evidence type="ECO:0000259" key="2">
    <source>
        <dbReference type="Pfam" id="PF11887"/>
    </source>
</evidence>
<dbReference type="PANTHER" id="PTHR33371:SF17">
    <property type="entry name" value="MCE-FAMILY PROTEIN MCE1B"/>
    <property type="match status" value="1"/>
</dbReference>
<protein>
    <submittedName>
        <fullName evidence="3">MlaD family protein</fullName>
    </submittedName>
</protein>
<keyword evidence="4" id="KW-1185">Reference proteome</keyword>
<dbReference type="InterPro" id="IPR052336">
    <property type="entry name" value="MlaD_Phospholipid_Transporter"/>
</dbReference>
<evidence type="ECO:0000313" key="4">
    <source>
        <dbReference type="Proteomes" id="UP001501842"/>
    </source>
</evidence>
<comment type="caution">
    <text evidence="3">The sequence shown here is derived from an EMBL/GenBank/DDBJ whole genome shotgun (WGS) entry which is preliminary data.</text>
</comment>
<dbReference type="NCBIfam" id="TIGR00996">
    <property type="entry name" value="Mtu_fam_mce"/>
    <property type="match status" value="1"/>
</dbReference>
<dbReference type="Proteomes" id="UP001501842">
    <property type="component" value="Unassembled WGS sequence"/>
</dbReference>
<organism evidence="3 4">
    <name type="scientific">Actinocorallia aurantiaca</name>
    <dbReference type="NCBI Taxonomy" id="46204"/>
    <lineage>
        <taxon>Bacteria</taxon>
        <taxon>Bacillati</taxon>
        <taxon>Actinomycetota</taxon>
        <taxon>Actinomycetes</taxon>
        <taxon>Streptosporangiales</taxon>
        <taxon>Thermomonosporaceae</taxon>
        <taxon>Actinocorallia</taxon>
    </lineage>
</organism>
<dbReference type="RefSeq" id="WP_344452970.1">
    <property type="nucleotide sequence ID" value="NZ_BAAATZ010000020.1"/>
</dbReference>
<feature type="domain" description="Mammalian cell entry C-terminal" evidence="2">
    <location>
        <begin position="121"/>
        <end position="297"/>
    </location>
</feature>
<dbReference type="Pfam" id="PF11887">
    <property type="entry name" value="Mce4_CUP1"/>
    <property type="match status" value="1"/>
</dbReference>
<dbReference type="Pfam" id="PF02470">
    <property type="entry name" value="MlaD"/>
    <property type="match status" value="1"/>
</dbReference>
<name>A0ABN3UFF4_9ACTN</name>
<sequence>MKRRGLAAPLIKSAVFIVVTVLATVLLGVTIAQTESGDTVSYRARFTDASGLRAGDSVRIAGVQVGRVDGMRIVDRRLAEVTFSVERGRVLPATATAGVKWLNLVGQRYLELGQGAGQSGVLPANGLIPSERTLPAVDLTELFNGFQPLFQALSPQDVNRLADSLIQVLQGEGGTLETLLSTVGSLTTSIAAKDQVIGQVITNLNGVLETVNSRGDRFGDLISTLRALVSGLAADREPIGEAVAALGDLTESTTSLLEDGREPLRADIAELGRLSKNLERETPTVERFLDLLPRKLETIARLGSYGSWLNFYVCEATVTGVSYKQYPDETPPPLTAVAGDAARCGP</sequence>
<dbReference type="InterPro" id="IPR003399">
    <property type="entry name" value="Mce/MlaD"/>
</dbReference>
<dbReference type="InterPro" id="IPR005693">
    <property type="entry name" value="Mce"/>
</dbReference>